<dbReference type="InterPro" id="IPR013324">
    <property type="entry name" value="RNA_pol_sigma_r3/r4-like"/>
</dbReference>
<dbReference type="OrthoDB" id="9797134at2"/>
<evidence type="ECO:0000256" key="6">
    <source>
        <dbReference type="RuleBase" id="RU000716"/>
    </source>
</evidence>
<dbReference type="SUPFAM" id="SSF88946">
    <property type="entry name" value="Sigma2 domain of RNA polymerase sigma factors"/>
    <property type="match status" value="1"/>
</dbReference>
<feature type="domain" description="RNA polymerase sigma factor 70 region 4 type 2" evidence="8">
    <location>
        <begin position="104"/>
        <end position="154"/>
    </location>
</feature>
<evidence type="ECO:0000256" key="4">
    <source>
        <dbReference type="ARBA" id="ARBA00023125"/>
    </source>
</evidence>
<dbReference type="InterPro" id="IPR013249">
    <property type="entry name" value="RNA_pol_sigma70_r4_t2"/>
</dbReference>
<dbReference type="PANTHER" id="PTHR43133:SF51">
    <property type="entry name" value="RNA POLYMERASE SIGMA FACTOR"/>
    <property type="match status" value="1"/>
</dbReference>
<gene>
    <name evidence="9" type="ORF">FR698_08150</name>
</gene>
<evidence type="ECO:0000256" key="5">
    <source>
        <dbReference type="ARBA" id="ARBA00023163"/>
    </source>
</evidence>
<dbReference type="GO" id="GO:0016987">
    <property type="term" value="F:sigma factor activity"/>
    <property type="evidence" value="ECO:0007669"/>
    <property type="project" value="UniProtKB-KW"/>
</dbReference>
<dbReference type="Gene3D" id="1.10.10.10">
    <property type="entry name" value="Winged helix-like DNA-binding domain superfamily/Winged helix DNA-binding domain"/>
    <property type="match status" value="1"/>
</dbReference>
<dbReference type="InterPro" id="IPR014284">
    <property type="entry name" value="RNA_pol_sigma-70_dom"/>
</dbReference>
<dbReference type="RefSeq" id="WP_147799701.1">
    <property type="nucleotide sequence ID" value="NZ_VPFL01000009.1"/>
</dbReference>
<evidence type="ECO:0000259" key="8">
    <source>
        <dbReference type="Pfam" id="PF08281"/>
    </source>
</evidence>
<dbReference type="Pfam" id="PF04542">
    <property type="entry name" value="Sigma70_r2"/>
    <property type="match status" value="1"/>
</dbReference>
<proteinExistence type="inferred from homology"/>
<evidence type="ECO:0000313" key="9">
    <source>
        <dbReference type="EMBL" id="TXF11961.1"/>
    </source>
</evidence>
<dbReference type="Proteomes" id="UP000321201">
    <property type="component" value="Unassembled WGS sequence"/>
</dbReference>
<evidence type="ECO:0000256" key="3">
    <source>
        <dbReference type="ARBA" id="ARBA00023082"/>
    </source>
</evidence>
<keyword evidence="10" id="KW-1185">Reference proteome</keyword>
<sequence length="169" mass="19863">MVFGFRRRAFETLVRAHAPDLYRFAYWLCRDRFLAEDLVQETFARAWKAWDSLRREASGKAWLFSILYREHARLYERKRLETEALDPEEVLAGVEQDMEAGISLRAALERLPGGYREPLLLQVLGGFSCAEIGRMLRLSEANVMQRVSRARKALRGLLEEEATRWKERR</sequence>
<keyword evidence="2 6" id="KW-0805">Transcription regulation</keyword>
<dbReference type="SUPFAM" id="SSF88659">
    <property type="entry name" value="Sigma3 and sigma4 domains of RNA polymerase sigma factors"/>
    <property type="match status" value="1"/>
</dbReference>
<dbReference type="InterPro" id="IPR013325">
    <property type="entry name" value="RNA_pol_sigma_r2"/>
</dbReference>
<feature type="domain" description="RNA polymerase sigma-70 region 2" evidence="7">
    <location>
        <begin position="13"/>
        <end position="78"/>
    </location>
</feature>
<protein>
    <recommendedName>
        <fullName evidence="6">RNA polymerase sigma factor</fullName>
    </recommendedName>
</protein>
<evidence type="ECO:0000256" key="1">
    <source>
        <dbReference type="ARBA" id="ARBA00010641"/>
    </source>
</evidence>
<comment type="similarity">
    <text evidence="1 6">Belongs to the sigma-70 factor family. ECF subfamily.</text>
</comment>
<keyword evidence="5 6" id="KW-0804">Transcription</keyword>
<dbReference type="PANTHER" id="PTHR43133">
    <property type="entry name" value="RNA POLYMERASE ECF-TYPE SIGMA FACTO"/>
    <property type="match status" value="1"/>
</dbReference>
<dbReference type="AlphaFoldDB" id="A0A5C7EKF1"/>
<keyword evidence="3 6" id="KW-0731">Sigma factor</keyword>
<evidence type="ECO:0000313" key="10">
    <source>
        <dbReference type="Proteomes" id="UP000321201"/>
    </source>
</evidence>
<dbReference type="PROSITE" id="PS01063">
    <property type="entry name" value="SIGMA70_ECF"/>
    <property type="match status" value="1"/>
</dbReference>
<evidence type="ECO:0000259" key="7">
    <source>
        <dbReference type="Pfam" id="PF04542"/>
    </source>
</evidence>
<organism evidence="9 10">
    <name type="scientific">Pelomicrobium methylotrophicum</name>
    <dbReference type="NCBI Taxonomy" id="2602750"/>
    <lineage>
        <taxon>Bacteria</taxon>
        <taxon>Pseudomonadati</taxon>
        <taxon>Pseudomonadota</taxon>
        <taxon>Hydrogenophilia</taxon>
        <taxon>Hydrogenophilia incertae sedis</taxon>
        <taxon>Pelomicrobium</taxon>
    </lineage>
</organism>
<dbReference type="InterPro" id="IPR007627">
    <property type="entry name" value="RNA_pol_sigma70_r2"/>
</dbReference>
<dbReference type="GO" id="GO:0006352">
    <property type="term" value="P:DNA-templated transcription initiation"/>
    <property type="evidence" value="ECO:0007669"/>
    <property type="project" value="InterPro"/>
</dbReference>
<name>A0A5C7EKF1_9PROT</name>
<dbReference type="InterPro" id="IPR000838">
    <property type="entry name" value="RNA_pol_sigma70_ECF_CS"/>
</dbReference>
<dbReference type="InterPro" id="IPR036388">
    <property type="entry name" value="WH-like_DNA-bd_sf"/>
</dbReference>
<dbReference type="InterPro" id="IPR039425">
    <property type="entry name" value="RNA_pol_sigma-70-like"/>
</dbReference>
<dbReference type="Pfam" id="PF08281">
    <property type="entry name" value="Sigma70_r4_2"/>
    <property type="match status" value="1"/>
</dbReference>
<evidence type="ECO:0000256" key="2">
    <source>
        <dbReference type="ARBA" id="ARBA00023015"/>
    </source>
</evidence>
<reference evidence="9 10" key="1">
    <citation type="submission" date="2019-08" db="EMBL/GenBank/DDBJ databases">
        <title>Pelomicrobium methylotrophicum gen. nov., sp. nov. a moderately thermophilic, facultatively anaerobic, lithoautotrophic and methylotrophic bacterium isolated from a terrestrial mud volcano.</title>
        <authorList>
            <person name="Slobodkina G.B."/>
            <person name="Merkel A.Y."/>
            <person name="Slobodkin A.I."/>
        </authorList>
    </citation>
    <scope>NUCLEOTIDE SEQUENCE [LARGE SCALE GENOMIC DNA]</scope>
    <source>
        <strain evidence="9 10">SM250</strain>
    </source>
</reference>
<dbReference type="Gene3D" id="1.10.1740.10">
    <property type="match status" value="1"/>
</dbReference>
<dbReference type="CDD" id="cd06171">
    <property type="entry name" value="Sigma70_r4"/>
    <property type="match status" value="1"/>
</dbReference>
<dbReference type="InParanoid" id="A0A5C7EKF1"/>
<dbReference type="EMBL" id="VPFL01000009">
    <property type="protein sequence ID" value="TXF11961.1"/>
    <property type="molecule type" value="Genomic_DNA"/>
</dbReference>
<comment type="caution">
    <text evidence="9">The sequence shown here is derived from an EMBL/GenBank/DDBJ whole genome shotgun (WGS) entry which is preliminary data.</text>
</comment>
<dbReference type="NCBIfam" id="TIGR02937">
    <property type="entry name" value="sigma70-ECF"/>
    <property type="match status" value="1"/>
</dbReference>
<accession>A0A5C7EKF1</accession>
<dbReference type="GO" id="GO:0003677">
    <property type="term" value="F:DNA binding"/>
    <property type="evidence" value="ECO:0007669"/>
    <property type="project" value="UniProtKB-KW"/>
</dbReference>
<keyword evidence="4 6" id="KW-0238">DNA-binding</keyword>